<protein>
    <submittedName>
        <fullName evidence="1">Uncharacterized protein</fullName>
    </submittedName>
</protein>
<evidence type="ECO:0000313" key="1">
    <source>
        <dbReference type="EMBL" id="PWN48969.1"/>
    </source>
</evidence>
<keyword evidence="2" id="KW-1185">Reference proteome</keyword>
<dbReference type="EMBL" id="KZ820116">
    <property type="protein sequence ID" value="PWN48969.1"/>
    <property type="molecule type" value="Genomic_DNA"/>
</dbReference>
<accession>A0ACD0NT91</accession>
<name>A0ACD0NT91_9BASI</name>
<dbReference type="Proteomes" id="UP000245626">
    <property type="component" value="Unassembled WGS sequence"/>
</dbReference>
<evidence type="ECO:0000313" key="2">
    <source>
        <dbReference type="Proteomes" id="UP000245626"/>
    </source>
</evidence>
<sequence>MAQTSPKMLTPVAMTPSTSNEIITPASTSMVTLDDLRAAYVEEKRKELSELKRAHNDDLREMFFMMETYDKEDRYGSPFKLPRHTLAVPEDDKRPEVLGFLNQYQLLETGGRSIANLDLVQPTALRTRLTKELGTGPIEIAPPPATPTSSQQAALEARKEKEKLKELEKEQKAANQRAAAVNAAAAAAAAKAGSDTNAIPIMATQLAATPTSTSTLTSSSNSFQSKPPSTPAQQKARAPLAIQIDPMASSSPSQRLPSTSLSPTKTLASQTASQTSSDAVVPNTQSTSLTVPAAASQSQSSTHPSPKAPSGTDANKSKKVVSPTLVSGPPPANGPPASEITGVKLPPSPAALPSLQDTYDIPPLHPTLQKLSPNPLSVTYASSLRPLPPDPNRRFTGAGVGGGAIHHRGNRKIPQPANGTKAPTHAGPAGSGSADLWRWHVRARASPGAGMVGKADKCLMTSDWKVAFTEQRFVRAMARIEKLKSAGEWSFRQPKKQKGPVVRKSHWDHLLEEMKWLQTDFREERRWKVAVAYQLAHEVLTWHRARTPTARAVLCVKTRRPEGTRAFKASAAVEGSANGGTRDVQMEEPDAKGVTTSDDAQSGGKQGSVAVPGDDADRKDGPSSRKDEAIPVGDIGSGENEVGRNLADGDAEADADADMDADADADADGEADAEGDIDADGEADAEGEDMDADGDADDGEVEAATGLLLASDQDHLPPIEVVNEPREAPPAMPELSADDPGSADVSMKPPAGAEGVEEEKPTVKFQAPGKDATLAAELSTSLISTVRAPIFSMDITATTVSPSALIESLNPEAAAEMLGIDVSDLPMAADSLDPDELTFSKMFPELPLYAGPSLPDPMAKSDRRWDEGSLNQPPRLTQVTRLLDSKPLLVSTLEPSKNRAQGRWLDDSDWIVAAEQSDPLRGIQDGPVAEAGPQLPGSLLFTRRSSKSSREPAQGAAGIPTAPASPDARAAQFMWTPEEDSHLLTLAKQYNNNWSLVSDLFNSTRLTISIDKREPWDCYDRAKRIQQAADEGKPPPGPPQLAQNAAATAAPTSPEKQQQQAPPTEGSPPSLTATSLAAKRDKLNKKLGTKYDGSRKKLRRSNLMEVMRKSAKKRDASQKAAAQSGSSTRKVNLASHETHAQIKAGPVPSPQTLSAIKTERDQAALRQYYEQQRAAQFAYQQQQQQ</sequence>
<feature type="non-terminal residue" evidence="1">
    <location>
        <position position="1185"/>
    </location>
</feature>
<reference evidence="1 2" key="1">
    <citation type="journal article" date="2018" name="Mol. Biol. Evol.">
        <title>Broad Genomic Sampling Reveals a Smut Pathogenic Ancestry of the Fungal Clade Ustilaginomycotina.</title>
        <authorList>
            <person name="Kijpornyongpan T."/>
            <person name="Mondo S.J."/>
            <person name="Barry K."/>
            <person name="Sandor L."/>
            <person name="Lee J."/>
            <person name="Lipzen A."/>
            <person name="Pangilinan J."/>
            <person name="LaButti K."/>
            <person name="Hainaut M."/>
            <person name="Henrissat B."/>
            <person name="Grigoriev I.V."/>
            <person name="Spatafora J.W."/>
            <person name="Aime M.C."/>
        </authorList>
    </citation>
    <scope>NUCLEOTIDE SEQUENCE [LARGE SCALE GENOMIC DNA]</scope>
    <source>
        <strain evidence="1 2">SA 807</strain>
    </source>
</reference>
<organism evidence="1 2">
    <name type="scientific">Violaceomyces palustris</name>
    <dbReference type="NCBI Taxonomy" id="1673888"/>
    <lineage>
        <taxon>Eukaryota</taxon>
        <taxon>Fungi</taxon>
        <taxon>Dikarya</taxon>
        <taxon>Basidiomycota</taxon>
        <taxon>Ustilaginomycotina</taxon>
        <taxon>Ustilaginomycetes</taxon>
        <taxon>Violaceomycetales</taxon>
        <taxon>Violaceomycetaceae</taxon>
        <taxon>Violaceomyces</taxon>
    </lineage>
</organism>
<proteinExistence type="predicted"/>
<gene>
    <name evidence="1" type="ORF">IE53DRAFT_370153</name>
</gene>